<dbReference type="SUPFAM" id="SSF51905">
    <property type="entry name" value="FAD/NAD(P)-binding domain"/>
    <property type="match status" value="1"/>
</dbReference>
<dbReference type="InterPro" id="IPR036188">
    <property type="entry name" value="FAD/NAD-bd_sf"/>
</dbReference>
<dbReference type="GO" id="GO:0004497">
    <property type="term" value="F:monooxygenase activity"/>
    <property type="evidence" value="ECO:0007669"/>
    <property type="project" value="TreeGrafter"/>
</dbReference>
<dbReference type="HOGENOM" id="CLU_006909_1_2_11"/>
<sequence length="382" mass="40880">MPTVGVNMYQVIVIGAGQAGFSAAFHLKRRGLRPGVDFLVLDANSGPGGAWRHRWPSLTLSAAHGIHDLPDFPLGAPDTSRPASEVVSEYYGAFEAANELQVRRPTRVTAIRSEAGQDRPLIVETDVGSFESAIVITGTGTWDKPYWPYYPGTDDFKGQQLHTHDFHAAEDFTGLRVLVVGAGTSAAQFLLQLADAGAKTFWSTRRPPEFRCLDKNPDWGRDVERAVNERTSAGLPPISVVGVTGLPMTKMYQDGIDAGVLVSRGPLSQLTENSAVFSDGTSEPIDVVLWATGFRASLDHLAPLKLREPGGGITMDGVKVTKVPRLLLVGYGASASTLGATRAGRAAALAAIRLLKEPATRSESASVKNETEVKDPRDQPVA</sequence>
<evidence type="ECO:0000256" key="2">
    <source>
        <dbReference type="SAM" id="MobiDB-lite"/>
    </source>
</evidence>
<dbReference type="InterPro" id="IPR050982">
    <property type="entry name" value="Auxin_biosynth/cation_transpt"/>
</dbReference>
<dbReference type="STRING" id="288705.RSal33209_0269"/>
<accession>A9WM37</accession>
<evidence type="ECO:0000256" key="1">
    <source>
        <dbReference type="ARBA" id="ARBA00023002"/>
    </source>
</evidence>
<protein>
    <submittedName>
        <fullName evidence="3">Monoxygenase</fullName>
    </submittedName>
</protein>
<organism evidence="3 4">
    <name type="scientific">Renibacterium salmoninarum (strain ATCC 33209 / DSM 20767 / JCM 11484 / NBRC 15589 / NCIMB 2235)</name>
    <dbReference type="NCBI Taxonomy" id="288705"/>
    <lineage>
        <taxon>Bacteria</taxon>
        <taxon>Bacillati</taxon>
        <taxon>Actinomycetota</taxon>
        <taxon>Actinomycetes</taxon>
        <taxon>Micrococcales</taxon>
        <taxon>Micrococcaceae</taxon>
        <taxon>Renibacterium</taxon>
    </lineage>
</organism>
<dbReference type="Gene3D" id="3.50.50.60">
    <property type="entry name" value="FAD/NAD(P)-binding domain"/>
    <property type="match status" value="1"/>
</dbReference>
<feature type="compositionally biased region" description="Basic and acidic residues" evidence="2">
    <location>
        <begin position="369"/>
        <end position="382"/>
    </location>
</feature>
<dbReference type="PRINTS" id="PR00469">
    <property type="entry name" value="PNDRDTASEII"/>
</dbReference>
<keyword evidence="4" id="KW-1185">Reference proteome</keyword>
<dbReference type="GO" id="GO:0050660">
    <property type="term" value="F:flavin adenine dinucleotide binding"/>
    <property type="evidence" value="ECO:0007669"/>
    <property type="project" value="TreeGrafter"/>
</dbReference>
<gene>
    <name evidence="3" type="ordered locus">RSal33209_0269</name>
</gene>
<proteinExistence type="predicted"/>
<evidence type="ECO:0000313" key="4">
    <source>
        <dbReference type="Proteomes" id="UP000002007"/>
    </source>
</evidence>
<dbReference type="PRINTS" id="PR00368">
    <property type="entry name" value="FADPNR"/>
</dbReference>
<dbReference type="Proteomes" id="UP000002007">
    <property type="component" value="Chromosome"/>
</dbReference>
<name>A9WM37_RENSM</name>
<dbReference type="eggNOG" id="COG2072">
    <property type="taxonomic scope" value="Bacteria"/>
</dbReference>
<dbReference type="AlphaFoldDB" id="A9WM37"/>
<feature type="region of interest" description="Disordered" evidence="2">
    <location>
        <begin position="358"/>
        <end position="382"/>
    </location>
</feature>
<dbReference type="PANTHER" id="PTHR43539:SF78">
    <property type="entry name" value="FLAVIN-CONTAINING MONOOXYGENASE"/>
    <property type="match status" value="1"/>
</dbReference>
<evidence type="ECO:0000313" key="3">
    <source>
        <dbReference type="EMBL" id="ABY22025.1"/>
    </source>
</evidence>
<dbReference type="PANTHER" id="PTHR43539">
    <property type="entry name" value="FLAVIN-BINDING MONOOXYGENASE-LIKE PROTEIN (AFU_ORTHOLOGUE AFUA_4G09220)"/>
    <property type="match status" value="1"/>
</dbReference>
<reference evidence="4" key="1">
    <citation type="journal article" date="2008" name="J. Bacteriol.">
        <title>Genome sequence of the fish pathogen Renibacterium salmoninarum suggests reductive evolution away from an environmental Arthrobacter ancestor.</title>
        <authorList>
            <person name="Wiens G.D."/>
            <person name="Rockey D.D."/>
            <person name="Wu Z."/>
            <person name="Chang J."/>
            <person name="Levy R."/>
            <person name="Crane S."/>
            <person name="Chen D.S."/>
            <person name="Capri G.R."/>
            <person name="Burnett J.R."/>
            <person name="Sudheesh P.S."/>
            <person name="Schipma M.J."/>
            <person name="Burd H."/>
            <person name="Bhattacharyya A."/>
            <person name="Rhodes L.D."/>
            <person name="Kaul R."/>
            <person name="Strom M.S."/>
        </authorList>
    </citation>
    <scope>NUCLEOTIDE SEQUENCE [LARGE SCALE GENOMIC DNA]</scope>
    <source>
        <strain evidence="4">ATCC 33209 / DSM 20767 / JCM 11484 / NBRC 15589 / NCIMB 2235</strain>
    </source>
</reference>
<dbReference type="EMBL" id="CP000910">
    <property type="protein sequence ID" value="ABY22025.1"/>
    <property type="molecule type" value="Genomic_DNA"/>
</dbReference>
<dbReference type="Pfam" id="PF13738">
    <property type="entry name" value="Pyr_redox_3"/>
    <property type="match status" value="1"/>
</dbReference>
<dbReference type="KEGG" id="rsa:RSal33209_0269"/>
<keyword evidence="1" id="KW-0560">Oxidoreductase</keyword>